<dbReference type="EMBL" id="LSRL02000086">
    <property type="protein sequence ID" value="TDG45064.1"/>
    <property type="molecule type" value="Genomic_DNA"/>
</dbReference>
<feature type="compositionally biased region" description="Low complexity" evidence="11">
    <location>
        <begin position="759"/>
        <end position="770"/>
    </location>
</feature>
<evidence type="ECO:0000256" key="5">
    <source>
        <dbReference type="ARBA" id="ARBA00022833"/>
    </source>
</evidence>
<feature type="binding site" evidence="10">
    <location>
        <position position="13"/>
    </location>
    <ligand>
        <name>Zn(2+)</name>
        <dbReference type="ChEBI" id="CHEBI:29105"/>
    </ligand>
</feature>
<feature type="region of interest" description="Disordered" evidence="11">
    <location>
        <begin position="206"/>
        <end position="238"/>
    </location>
</feature>
<evidence type="ECO:0000256" key="4">
    <source>
        <dbReference type="ARBA" id="ARBA00022771"/>
    </source>
</evidence>
<proteinExistence type="predicted"/>
<dbReference type="KEGG" id="dnv:108650389"/>
<keyword evidence="8" id="KW-0539">Nucleus</keyword>
<dbReference type="PANTHER" id="PTHR47772">
    <property type="entry name" value="ZINC FINGER PROTEIN 200"/>
    <property type="match status" value="1"/>
</dbReference>
<feature type="region of interest" description="Disordered" evidence="11">
    <location>
        <begin position="549"/>
        <end position="616"/>
    </location>
</feature>
<evidence type="ECO:0000256" key="7">
    <source>
        <dbReference type="ARBA" id="ARBA00023163"/>
    </source>
</evidence>
<feature type="domain" description="C2H2-type" evidence="12">
    <location>
        <begin position="816"/>
        <end position="845"/>
    </location>
</feature>
<feature type="binding site" evidence="10">
    <location>
        <position position="62"/>
    </location>
    <ligand>
        <name>Zn(2+)</name>
        <dbReference type="ChEBI" id="CHEBI:29105"/>
    </ligand>
</feature>
<reference evidence="14 15" key="1">
    <citation type="journal article" date="2019" name="J. Hered.">
        <title>An Improved Genome Assembly for Drosophila navojoa, the Basal Species in the mojavensis Cluster.</title>
        <authorList>
            <person name="Vanderlinde T."/>
            <person name="Dupim E.G."/>
            <person name="Nazario-Yepiz N.O."/>
            <person name="Carvalho A.B."/>
        </authorList>
    </citation>
    <scope>NUCLEOTIDE SEQUENCE [LARGE SCALE GENOMIC DNA]</scope>
    <source>
        <strain evidence="14">Navoj_Jal97</strain>
        <tissue evidence="14">Whole organism</tissue>
    </source>
</reference>
<dbReference type="InterPro" id="IPR036236">
    <property type="entry name" value="Znf_C2H2_sf"/>
</dbReference>
<feature type="compositionally biased region" description="Polar residues" evidence="11">
    <location>
        <begin position="214"/>
        <end position="226"/>
    </location>
</feature>
<comment type="caution">
    <text evidence="14">The sequence shown here is derived from an EMBL/GenBank/DDBJ whole genome shotgun (WGS) entry which is preliminary data.</text>
</comment>
<evidence type="ECO:0008006" key="16">
    <source>
        <dbReference type="Google" id="ProtNLM"/>
    </source>
</evidence>
<evidence type="ECO:0000256" key="11">
    <source>
        <dbReference type="SAM" id="MobiDB-lite"/>
    </source>
</evidence>
<feature type="compositionally biased region" description="Polar residues" evidence="11">
    <location>
        <begin position="737"/>
        <end position="749"/>
    </location>
</feature>
<dbReference type="Pfam" id="PF00096">
    <property type="entry name" value="zf-C2H2"/>
    <property type="match status" value="2"/>
</dbReference>
<organism evidence="14 15">
    <name type="scientific">Drosophila navojoa</name>
    <name type="common">Fruit fly</name>
    <dbReference type="NCBI Taxonomy" id="7232"/>
    <lineage>
        <taxon>Eukaryota</taxon>
        <taxon>Metazoa</taxon>
        <taxon>Ecdysozoa</taxon>
        <taxon>Arthropoda</taxon>
        <taxon>Hexapoda</taxon>
        <taxon>Insecta</taxon>
        <taxon>Pterygota</taxon>
        <taxon>Neoptera</taxon>
        <taxon>Endopterygota</taxon>
        <taxon>Diptera</taxon>
        <taxon>Brachycera</taxon>
        <taxon>Muscomorpha</taxon>
        <taxon>Ephydroidea</taxon>
        <taxon>Drosophilidae</taxon>
        <taxon>Drosophila</taxon>
    </lineage>
</organism>
<dbReference type="PANTHER" id="PTHR47772:SF13">
    <property type="entry name" value="GASTRULA ZINC FINGER PROTEIN XLCGF49.1-LIKE-RELATED"/>
    <property type="match status" value="1"/>
</dbReference>
<evidence type="ECO:0000256" key="6">
    <source>
        <dbReference type="ARBA" id="ARBA00023015"/>
    </source>
</evidence>
<dbReference type="PROSITE" id="PS50157">
    <property type="entry name" value="ZINC_FINGER_C2H2_2"/>
    <property type="match status" value="4"/>
</dbReference>
<feature type="domain" description="C2H2-type" evidence="12">
    <location>
        <begin position="846"/>
        <end position="873"/>
    </location>
</feature>
<evidence type="ECO:0000256" key="3">
    <source>
        <dbReference type="ARBA" id="ARBA00022737"/>
    </source>
</evidence>
<dbReference type="OMA" id="QQYTITM"/>
<feature type="domain" description="ZAD" evidence="13">
    <location>
        <begin position="11"/>
        <end position="86"/>
    </location>
</feature>
<dbReference type="Pfam" id="PF12874">
    <property type="entry name" value="zf-met"/>
    <property type="match status" value="1"/>
</dbReference>
<dbReference type="GO" id="GO:0005634">
    <property type="term" value="C:nucleus"/>
    <property type="evidence" value="ECO:0007669"/>
    <property type="project" value="UniProtKB-SubCell"/>
</dbReference>
<dbReference type="PROSITE" id="PS00028">
    <property type="entry name" value="ZINC_FINGER_C2H2_1"/>
    <property type="match status" value="4"/>
</dbReference>
<feature type="region of interest" description="Disordered" evidence="11">
    <location>
        <begin position="754"/>
        <end position="787"/>
    </location>
</feature>
<sequence length="1021" mass="112501">MSNVRCINFWDLCRICTASSEQKINIYSPDGRAKNLSQKISECLPVQIDEKDRLPKVICSHCAQQVEQIYEMRNISRNSQTILNNWLNHRTLQSEEKVFIKDAINDSGKSLSVVGTTSSGGLVASNASQQPNDLLSSIMQAVGMQVQQQQQQPQQQQPQQQYTITVDSHVPAQPLQHSHSQNDVKSEKQNTLEEFIRLKPDIKITPLGKKDNVHSTQSSTTLSSIKQQHQQQQQQPQQQSVQLQTQTITAVPAPAAQLQLQPQQINDINVLLQQQALWQQIQQLQAQSQLANGGDDATESKKPKLNFVLSSPATAPQFTGSLPQFGNVGGTQPQIQLQLLPGGASSSNNSTANIATVQPAQQLNAAALLSLTGTQLVGGSGAANMLSPNKCFLPITIRDENSDQQIVAHIDTKNLVLPTTYQVQMKLQPQLATADGQPIMQLTPTSIPATLQLTPQTLGNATAFQAATTTHQNQFLVPQPQPQQQPQQQQLSQQQQQHSQQQQQSRQQQQQLAPATAKVTSQQIIRSPHGNGNSSQVVIRNVSAEQNSGESSVTFKMPSPRQLQQPIQQQQIKYKATPSSASLVAAPSTVTSSNTPQTEFKRVPQIKQPPSQTGQTNVAALQRLSSNTTITKLPKQQHPVASHKLPLINKQNITISRISTQAAPKPEAKSAATAQAQAQAQVQVQAQAQVQAQPQAQLQLPKTEPAPPPPALAVQQLPTPPVTHILNQRKINRKPPEQNQKTKAARPQQQILPVPTAPQPQAQPQQQQQQLANSSITEPPTATPVNALTCPNCRREFKKKEHLTQHVKLHEGLRPFKCTEEGCDKAFSRKEHLSRHLVSHSGQKMFTCEECKKPFSRKDNLNKHKRTHNIQPGETRLHTCDICNKNFASKQQYEKHREMHKKSRAGNAASATQAHTGGTKNQYEVKQESSGGAPAQQPQSQMQIQQQPQQQQQQPPQQQQQQQPQQQHPQIMHVDLDGNTITITQAADSSMPSLANFVQLGLSQFHNGSGSSNQIVCKLEK</sequence>
<keyword evidence="3" id="KW-0677">Repeat</keyword>
<dbReference type="SMART" id="SM00355">
    <property type="entry name" value="ZnF_C2H2"/>
    <property type="match status" value="4"/>
</dbReference>
<feature type="compositionally biased region" description="Polar residues" evidence="11">
    <location>
        <begin position="771"/>
        <end position="786"/>
    </location>
</feature>
<feature type="compositionally biased region" description="Polar residues" evidence="11">
    <location>
        <begin position="909"/>
        <end position="930"/>
    </location>
</feature>
<feature type="domain" description="C2H2-type" evidence="12">
    <location>
        <begin position="788"/>
        <end position="815"/>
    </location>
</feature>
<protein>
    <recommendedName>
        <fullName evidence="16">Protein krueppel</fullName>
    </recommendedName>
</protein>
<gene>
    <name evidence="14" type="ORF">AWZ03_008489</name>
</gene>
<evidence type="ECO:0000256" key="1">
    <source>
        <dbReference type="ARBA" id="ARBA00004123"/>
    </source>
</evidence>
<keyword evidence="5 10" id="KW-0862">Zinc</keyword>
<feature type="compositionally biased region" description="Low complexity" evidence="11">
    <location>
        <begin position="227"/>
        <end position="238"/>
    </location>
</feature>
<evidence type="ECO:0000313" key="14">
    <source>
        <dbReference type="EMBL" id="TDG45064.1"/>
    </source>
</evidence>
<dbReference type="Gene3D" id="3.40.1800.20">
    <property type="match status" value="1"/>
</dbReference>
<accession>A0A484B8T7</accession>
<feature type="region of interest" description="Disordered" evidence="11">
    <location>
        <begin position="891"/>
        <end position="969"/>
    </location>
</feature>
<feature type="compositionally biased region" description="Polar residues" evidence="11">
    <location>
        <begin position="518"/>
        <end position="535"/>
    </location>
</feature>
<dbReference type="AlphaFoldDB" id="A0A484B8T7"/>
<dbReference type="GO" id="GO:0008270">
    <property type="term" value="F:zinc ion binding"/>
    <property type="evidence" value="ECO:0007669"/>
    <property type="project" value="UniProtKB-UniRule"/>
</dbReference>
<dbReference type="PROSITE" id="PS51915">
    <property type="entry name" value="ZAD"/>
    <property type="match status" value="1"/>
</dbReference>
<dbReference type="Pfam" id="PF07776">
    <property type="entry name" value="zf-AD"/>
    <property type="match status" value="1"/>
</dbReference>
<dbReference type="Proteomes" id="UP000295192">
    <property type="component" value="Unassembled WGS sequence"/>
</dbReference>
<feature type="compositionally biased region" description="Polar residues" evidence="11">
    <location>
        <begin position="577"/>
        <end position="598"/>
    </location>
</feature>
<dbReference type="InterPro" id="IPR012934">
    <property type="entry name" value="Znf_AD"/>
</dbReference>
<feature type="region of interest" description="Disordered" evidence="11">
    <location>
        <begin position="478"/>
        <end position="535"/>
    </location>
</feature>
<dbReference type="InterPro" id="IPR013087">
    <property type="entry name" value="Znf_C2H2_type"/>
</dbReference>
<keyword evidence="4 9" id="KW-0863">Zinc-finger</keyword>
<dbReference type="SUPFAM" id="SSF57667">
    <property type="entry name" value="beta-beta-alpha zinc fingers"/>
    <property type="match status" value="2"/>
</dbReference>
<evidence type="ECO:0000256" key="9">
    <source>
        <dbReference type="PROSITE-ProRule" id="PRU00042"/>
    </source>
</evidence>
<evidence type="ECO:0000256" key="8">
    <source>
        <dbReference type="ARBA" id="ARBA00023242"/>
    </source>
</evidence>
<evidence type="ECO:0000313" key="15">
    <source>
        <dbReference type="Proteomes" id="UP000295192"/>
    </source>
</evidence>
<dbReference type="Gene3D" id="3.30.160.60">
    <property type="entry name" value="Classic Zinc Finger"/>
    <property type="match status" value="3"/>
</dbReference>
<dbReference type="OrthoDB" id="654211at2759"/>
<evidence type="ECO:0000259" key="12">
    <source>
        <dbReference type="PROSITE" id="PS50157"/>
    </source>
</evidence>
<feature type="compositionally biased region" description="Low complexity" evidence="11">
    <location>
        <begin position="562"/>
        <end position="572"/>
    </location>
</feature>
<dbReference type="SMART" id="SM00868">
    <property type="entry name" value="zf-AD"/>
    <property type="match status" value="1"/>
</dbReference>
<feature type="binding site" evidence="10">
    <location>
        <position position="16"/>
    </location>
    <ligand>
        <name>Zn(2+)</name>
        <dbReference type="ChEBI" id="CHEBI:29105"/>
    </ligand>
</feature>
<keyword evidence="15" id="KW-1185">Reference proteome</keyword>
<evidence type="ECO:0000256" key="2">
    <source>
        <dbReference type="ARBA" id="ARBA00022723"/>
    </source>
</evidence>
<dbReference type="SUPFAM" id="SSF57716">
    <property type="entry name" value="Glucocorticoid receptor-like (DNA-binding domain)"/>
    <property type="match status" value="1"/>
</dbReference>
<comment type="subcellular location">
    <subcellularLocation>
        <location evidence="1">Nucleus</location>
    </subcellularLocation>
</comment>
<keyword evidence="6" id="KW-0805">Transcription regulation</keyword>
<feature type="domain" description="C2H2-type" evidence="12">
    <location>
        <begin position="878"/>
        <end position="905"/>
    </location>
</feature>
<dbReference type="InterPro" id="IPR050636">
    <property type="entry name" value="C2H2-ZF_domain-containing"/>
</dbReference>
<keyword evidence="7" id="KW-0804">Transcription</keyword>
<feature type="region of interest" description="Disordered" evidence="11">
    <location>
        <begin position="730"/>
        <end position="749"/>
    </location>
</feature>
<feature type="compositionally biased region" description="Low complexity" evidence="11">
    <location>
        <begin position="936"/>
        <end position="969"/>
    </location>
</feature>
<name>A0A484B8T7_DRONA</name>
<dbReference type="FunFam" id="3.30.160.60:FF:000125">
    <property type="entry name" value="Putative zinc finger protein 143"/>
    <property type="match status" value="1"/>
</dbReference>
<feature type="binding site" evidence="10">
    <location>
        <position position="59"/>
    </location>
    <ligand>
        <name>Zn(2+)</name>
        <dbReference type="ChEBI" id="CHEBI:29105"/>
    </ligand>
</feature>
<evidence type="ECO:0000256" key="10">
    <source>
        <dbReference type="PROSITE-ProRule" id="PRU01263"/>
    </source>
</evidence>
<keyword evidence="2 10" id="KW-0479">Metal-binding</keyword>
<feature type="compositionally biased region" description="Low complexity" evidence="11">
    <location>
        <begin position="482"/>
        <end position="511"/>
    </location>
</feature>
<dbReference type="FunFam" id="3.30.160.60:FF:002945">
    <property type="entry name" value="LD32088p"/>
    <property type="match status" value="1"/>
</dbReference>
<evidence type="ECO:0000259" key="13">
    <source>
        <dbReference type="PROSITE" id="PS51915"/>
    </source>
</evidence>